<dbReference type="HOGENOM" id="CLU_034180_16_4_9"/>
<keyword evidence="9" id="KW-1185">Reference proteome</keyword>
<keyword evidence="4 7" id="KW-0812">Transmembrane</keyword>
<dbReference type="AlphaFoldDB" id="A0A089MEJ0"/>
<feature type="transmembrane region" description="Helical" evidence="7">
    <location>
        <begin position="376"/>
        <end position="398"/>
    </location>
</feature>
<evidence type="ECO:0000256" key="1">
    <source>
        <dbReference type="ARBA" id="ARBA00004651"/>
    </source>
</evidence>
<evidence type="ECO:0000256" key="4">
    <source>
        <dbReference type="ARBA" id="ARBA00022692"/>
    </source>
</evidence>
<dbReference type="Gene3D" id="1.20.1250.20">
    <property type="entry name" value="MFS general substrate transporter like domains"/>
    <property type="match status" value="1"/>
</dbReference>
<evidence type="ECO:0000256" key="6">
    <source>
        <dbReference type="ARBA" id="ARBA00023136"/>
    </source>
</evidence>
<dbReference type="GO" id="GO:0022857">
    <property type="term" value="F:transmembrane transporter activity"/>
    <property type="evidence" value="ECO:0007669"/>
    <property type="project" value="InterPro"/>
</dbReference>
<feature type="transmembrane region" description="Helical" evidence="7">
    <location>
        <begin position="312"/>
        <end position="333"/>
    </location>
</feature>
<sequence>MKINAHVFSSPSNRNMLLFFTGKLASVLGSGMYTFVVGLSILKLTGSGGSFAVTMVCGLLPRILLAPFAGVTADRMNRRMLLVCSDLAAVLTLLLAFLAVSLGGVSLLPVYASLVLLSVCSTFYGIAVSSSLLQLVDTGQIQRAGSLNQMAGSIGSLLAPVLGGMLYAMVPLKLFMLLNAAGFAVSTLMSCGLRFKPSAATVVHGELPDPVPGNDVPQVQTKVLAELRSSLAGGISYVFKKPVIRAVINIVFWVNFFVVSLNVVMPFVAVKSLSLSSSQYGTINAMLAAGILAMSLLLTVRRQKSSPASSLILGLSTLGLLFIAMAFPMLFSFSTTSAYLFLLVLMFLVGITVININIPVQVYLQQTVEEEYRGRVFAVVETASGAIAPAGMIVYGLLLDRIPSGLLLLASGVAIVLVALLGRKGLKNGRELESMQEQEPLPELHA</sequence>
<evidence type="ECO:0000256" key="2">
    <source>
        <dbReference type="ARBA" id="ARBA00022448"/>
    </source>
</evidence>
<feature type="transmembrane region" description="Helical" evidence="7">
    <location>
        <begin position="110"/>
        <end position="135"/>
    </location>
</feature>
<feature type="transmembrane region" description="Helical" evidence="7">
    <location>
        <begin position="147"/>
        <end position="168"/>
    </location>
</feature>
<dbReference type="PANTHER" id="PTHR43266">
    <property type="entry name" value="MACROLIDE-EFFLUX PROTEIN"/>
    <property type="match status" value="1"/>
</dbReference>
<protein>
    <recommendedName>
        <fullName evidence="10">Major facilitator superfamily (MFS) profile domain-containing protein</fullName>
    </recommendedName>
</protein>
<keyword evidence="5 7" id="KW-1133">Transmembrane helix</keyword>
<feature type="transmembrane region" description="Helical" evidence="7">
    <location>
        <begin position="20"/>
        <end position="42"/>
    </location>
</feature>
<evidence type="ECO:0000256" key="5">
    <source>
        <dbReference type="ARBA" id="ARBA00022989"/>
    </source>
</evidence>
<feature type="transmembrane region" description="Helical" evidence="7">
    <location>
        <begin position="246"/>
        <end position="268"/>
    </location>
</feature>
<dbReference type="eggNOG" id="COG2814">
    <property type="taxonomic scope" value="Bacteria"/>
</dbReference>
<feature type="transmembrane region" description="Helical" evidence="7">
    <location>
        <begin position="48"/>
        <end position="69"/>
    </location>
</feature>
<evidence type="ECO:0008006" key="10">
    <source>
        <dbReference type="Google" id="ProtNLM"/>
    </source>
</evidence>
<dbReference type="Proteomes" id="UP000029500">
    <property type="component" value="Chromosome"/>
</dbReference>
<feature type="transmembrane region" description="Helical" evidence="7">
    <location>
        <begin position="81"/>
        <end position="104"/>
    </location>
</feature>
<evidence type="ECO:0000313" key="9">
    <source>
        <dbReference type="Proteomes" id="UP000029500"/>
    </source>
</evidence>
<dbReference type="EMBL" id="CP009287">
    <property type="protein sequence ID" value="AIQ69873.1"/>
    <property type="molecule type" value="Genomic_DNA"/>
</dbReference>
<reference evidence="8 9" key="1">
    <citation type="submission" date="2014-08" db="EMBL/GenBank/DDBJ databases">
        <title>Comparative genomics of the Paenibacillus odorifer group.</title>
        <authorList>
            <person name="den Bakker H.C."/>
            <person name="Tsai Y.-C."/>
            <person name="Martin N."/>
            <person name="Korlach J."/>
            <person name="Wiedmann M."/>
        </authorList>
    </citation>
    <scope>NUCLEOTIDE SEQUENCE [LARGE SCALE GENOMIC DNA]</scope>
    <source>
        <strain evidence="8 9">DSM 15220</strain>
    </source>
</reference>
<feature type="transmembrane region" description="Helical" evidence="7">
    <location>
        <begin position="339"/>
        <end position="364"/>
    </location>
</feature>
<dbReference type="SUPFAM" id="SSF103473">
    <property type="entry name" value="MFS general substrate transporter"/>
    <property type="match status" value="1"/>
</dbReference>
<feature type="transmembrane region" description="Helical" evidence="7">
    <location>
        <begin position="174"/>
        <end position="193"/>
    </location>
</feature>
<dbReference type="InterPro" id="IPR011701">
    <property type="entry name" value="MFS"/>
</dbReference>
<organism evidence="8 9">
    <name type="scientific">Paenibacillus graminis</name>
    <dbReference type="NCBI Taxonomy" id="189425"/>
    <lineage>
        <taxon>Bacteria</taxon>
        <taxon>Bacillati</taxon>
        <taxon>Bacillota</taxon>
        <taxon>Bacilli</taxon>
        <taxon>Bacillales</taxon>
        <taxon>Paenibacillaceae</taxon>
        <taxon>Paenibacillus</taxon>
    </lineage>
</organism>
<dbReference type="STRING" id="189425.PGRAT_21190"/>
<feature type="transmembrane region" description="Helical" evidence="7">
    <location>
        <begin position="280"/>
        <end position="300"/>
    </location>
</feature>
<name>A0A089MEJ0_9BACL</name>
<dbReference type="OrthoDB" id="9775268at2"/>
<gene>
    <name evidence="8" type="ORF">PGRAT_21190</name>
</gene>
<proteinExistence type="predicted"/>
<dbReference type="PANTHER" id="PTHR43266:SF9">
    <property type="entry name" value="PERMEASE, MAJOR FACILITATOR SUPERFAMILY-RELATED"/>
    <property type="match status" value="1"/>
</dbReference>
<dbReference type="KEGG" id="pgm:PGRAT_21190"/>
<keyword evidence="2" id="KW-0813">Transport</keyword>
<evidence type="ECO:0000256" key="3">
    <source>
        <dbReference type="ARBA" id="ARBA00022475"/>
    </source>
</evidence>
<dbReference type="InterPro" id="IPR036259">
    <property type="entry name" value="MFS_trans_sf"/>
</dbReference>
<feature type="transmembrane region" description="Helical" evidence="7">
    <location>
        <begin position="404"/>
        <end position="422"/>
    </location>
</feature>
<evidence type="ECO:0000256" key="7">
    <source>
        <dbReference type="SAM" id="Phobius"/>
    </source>
</evidence>
<keyword evidence="6 7" id="KW-0472">Membrane</keyword>
<dbReference type="CDD" id="cd06173">
    <property type="entry name" value="MFS_MefA_like"/>
    <property type="match status" value="1"/>
</dbReference>
<dbReference type="Pfam" id="PF07690">
    <property type="entry name" value="MFS_1"/>
    <property type="match status" value="1"/>
</dbReference>
<accession>A0A089MEJ0</accession>
<dbReference type="GO" id="GO:0005886">
    <property type="term" value="C:plasma membrane"/>
    <property type="evidence" value="ECO:0007669"/>
    <property type="project" value="UniProtKB-SubCell"/>
</dbReference>
<dbReference type="RefSeq" id="WP_025706953.1">
    <property type="nucleotide sequence ID" value="NZ_CP009287.1"/>
</dbReference>
<evidence type="ECO:0000313" key="8">
    <source>
        <dbReference type="EMBL" id="AIQ69873.1"/>
    </source>
</evidence>
<comment type="subcellular location">
    <subcellularLocation>
        <location evidence="1">Cell membrane</location>
        <topology evidence="1">Multi-pass membrane protein</topology>
    </subcellularLocation>
</comment>
<keyword evidence="3" id="KW-1003">Cell membrane</keyword>